<evidence type="ECO:0000313" key="2">
    <source>
        <dbReference type="EMBL" id="CRZ04780.1"/>
    </source>
</evidence>
<feature type="chain" id="PRO_5005222771" evidence="1">
    <location>
        <begin position="22"/>
        <end position="102"/>
    </location>
</feature>
<reference evidence="2" key="1">
    <citation type="submission" date="2015-04" db="EMBL/GenBank/DDBJ databases">
        <title>The genome sequence of the plant pathogenic Rhizarian Plasmodiophora brassicae reveals insights in its biotrophic life cycle and the origin of chitin synthesis.</title>
        <authorList>
            <person name="Schwelm A."/>
            <person name="Fogelqvist J."/>
            <person name="Knaust A."/>
            <person name="Julke S."/>
            <person name="Lilja T."/>
            <person name="Dhandapani V."/>
            <person name="Bonilla-Rosso G."/>
            <person name="Karlsson M."/>
            <person name="Shevchenko A."/>
            <person name="Choi S.R."/>
            <person name="Kim H.G."/>
            <person name="Park J.Y."/>
            <person name="Lim Y.P."/>
            <person name="Ludwig-Muller J."/>
            <person name="Dixelius C."/>
        </authorList>
    </citation>
    <scope>NUCLEOTIDE SEQUENCE</scope>
    <source>
        <tissue evidence="2">Potato root galls</tissue>
    </source>
</reference>
<protein>
    <submittedName>
        <fullName evidence="2">Uncharacterized protein</fullName>
    </submittedName>
</protein>
<accession>A0A0H5QS37</accession>
<keyword evidence="1" id="KW-0732">Signal</keyword>
<proteinExistence type="predicted"/>
<name>A0A0H5QS37_9EUKA</name>
<organism evidence="2">
    <name type="scientific">Spongospora subterranea</name>
    <dbReference type="NCBI Taxonomy" id="70186"/>
    <lineage>
        <taxon>Eukaryota</taxon>
        <taxon>Sar</taxon>
        <taxon>Rhizaria</taxon>
        <taxon>Endomyxa</taxon>
        <taxon>Phytomyxea</taxon>
        <taxon>Plasmodiophorida</taxon>
        <taxon>Plasmodiophoridae</taxon>
        <taxon>Spongospora</taxon>
    </lineage>
</organism>
<dbReference type="EMBL" id="HACM01004338">
    <property type="protein sequence ID" value="CRZ04780.1"/>
    <property type="molecule type" value="Transcribed_RNA"/>
</dbReference>
<evidence type="ECO:0000256" key="1">
    <source>
        <dbReference type="SAM" id="SignalP"/>
    </source>
</evidence>
<dbReference type="AlphaFoldDB" id="A0A0H5QS37"/>
<sequence>MIQIACSSVSLGAIILFYSLAETQLNNCPTRCFYLLSLKSVAANSTQQRNSKPFEVTLSGPLQKKGTAVVHYMSFQEDALRYINKHGHYLKQRSRNVREEPL</sequence>
<feature type="signal peptide" evidence="1">
    <location>
        <begin position="1"/>
        <end position="21"/>
    </location>
</feature>